<keyword evidence="1" id="KW-0812">Transmembrane</keyword>
<dbReference type="EMBL" id="VLJV01000001">
    <property type="protein sequence ID" value="TWH21979.1"/>
    <property type="molecule type" value="Genomic_DNA"/>
</dbReference>
<keyword evidence="1" id="KW-0472">Membrane</keyword>
<evidence type="ECO:0000313" key="3">
    <source>
        <dbReference type="Proteomes" id="UP000317303"/>
    </source>
</evidence>
<keyword evidence="1" id="KW-1133">Transmembrane helix</keyword>
<dbReference type="AlphaFoldDB" id="A0A660CK25"/>
<comment type="caution">
    <text evidence="2">The sequence shown here is derived from an EMBL/GenBank/DDBJ whole genome shotgun (WGS) entry which is preliminary data.</text>
</comment>
<feature type="transmembrane region" description="Helical" evidence="1">
    <location>
        <begin position="20"/>
        <end position="38"/>
    </location>
</feature>
<evidence type="ECO:0000256" key="1">
    <source>
        <dbReference type="SAM" id="Phobius"/>
    </source>
</evidence>
<proteinExistence type="predicted"/>
<reference evidence="2 3" key="1">
    <citation type="submission" date="2019-07" db="EMBL/GenBank/DDBJ databases">
        <title>R&amp;d 2014.</title>
        <authorList>
            <person name="Klenk H.-P."/>
        </authorList>
    </citation>
    <scope>NUCLEOTIDE SEQUENCE [LARGE SCALE GENOMIC DNA]</scope>
    <source>
        <strain evidence="2 3">DSM 43194</strain>
    </source>
</reference>
<sequence length="71" mass="8017">MLRRQISDHWPRHLLLERVLFLLLALAFAVTATLQLFLADSMSVWWPIALAVLLAIAAVLCLYVAVRATDD</sequence>
<organism evidence="2 3">
    <name type="scientific">Prauserella rugosa</name>
    <dbReference type="NCBI Taxonomy" id="43354"/>
    <lineage>
        <taxon>Bacteria</taxon>
        <taxon>Bacillati</taxon>
        <taxon>Actinomycetota</taxon>
        <taxon>Actinomycetes</taxon>
        <taxon>Pseudonocardiales</taxon>
        <taxon>Pseudonocardiaceae</taxon>
        <taxon>Prauserella</taxon>
    </lineage>
</organism>
<gene>
    <name evidence="2" type="ORF">JD82_03852</name>
</gene>
<name>A0A660CK25_9PSEU</name>
<accession>A0A660CK25</accession>
<dbReference type="RefSeq" id="WP_030529933.1">
    <property type="nucleotide sequence ID" value="NZ_JOIJ01000001.1"/>
</dbReference>
<keyword evidence="3" id="KW-1185">Reference proteome</keyword>
<feature type="transmembrane region" description="Helical" evidence="1">
    <location>
        <begin position="44"/>
        <end position="66"/>
    </location>
</feature>
<dbReference type="Proteomes" id="UP000317303">
    <property type="component" value="Unassembled WGS sequence"/>
</dbReference>
<evidence type="ECO:0000313" key="2">
    <source>
        <dbReference type="EMBL" id="TWH21979.1"/>
    </source>
</evidence>
<protein>
    <submittedName>
        <fullName evidence="2">Uncharacterized protein</fullName>
    </submittedName>
</protein>